<dbReference type="RefSeq" id="WP_242871608.1">
    <property type="nucleotide sequence ID" value="NZ_LKEU01000030.1"/>
</dbReference>
<dbReference type="STRING" id="52694.ACWI_20130"/>
<dbReference type="GO" id="GO:0022857">
    <property type="term" value="F:transmembrane transporter activity"/>
    <property type="evidence" value="ECO:0007669"/>
    <property type="project" value="InterPro"/>
</dbReference>
<comment type="caution">
    <text evidence="3">The sequence shown here is derived from an EMBL/GenBank/DDBJ whole genome shotgun (WGS) entry which is preliminary data.</text>
</comment>
<evidence type="ECO:0000313" key="4">
    <source>
        <dbReference type="Proteomes" id="UP000176244"/>
    </source>
</evidence>
<gene>
    <name evidence="3" type="primary">opuCC</name>
    <name evidence="3" type="ORF">ACWI_20130</name>
</gene>
<feature type="chain" id="PRO_5009478281" evidence="1">
    <location>
        <begin position="18"/>
        <end position="294"/>
    </location>
</feature>
<feature type="domain" description="ABC-type glycine betaine transport system substrate-binding" evidence="2">
    <location>
        <begin position="25"/>
        <end position="289"/>
    </location>
</feature>
<evidence type="ECO:0000256" key="1">
    <source>
        <dbReference type="SAM" id="SignalP"/>
    </source>
</evidence>
<name>A0A1F2PHW5_9FIRM</name>
<proteinExistence type="predicted"/>
<organism evidence="3 4">
    <name type="scientific">Acetobacterium wieringae</name>
    <dbReference type="NCBI Taxonomy" id="52694"/>
    <lineage>
        <taxon>Bacteria</taxon>
        <taxon>Bacillati</taxon>
        <taxon>Bacillota</taxon>
        <taxon>Clostridia</taxon>
        <taxon>Eubacteriales</taxon>
        <taxon>Eubacteriaceae</taxon>
        <taxon>Acetobacterium</taxon>
    </lineage>
</organism>
<dbReference type="Proteomes" id="UP000176244">
    <property type="component" value="Unassembled WGS sequence"/>
</dbReference>
<feature type="signal peptide" evidence="1">
    <location>
        <begin position="1"/>
        <end position="17"/>
    </location>
</feature>
<dbReference type="GO" id="GO:0043190">
    <property type="term" value="C:ATP-binding cassette (ABC) transporter complex"/>
    <property type="evidence" value="ECO:0007669"/>
    <property type="project" value="InterPro"/>
</dbReference>
<protein>
    <submittedName>
        <fullName evidence="3">Glycine betaine/carnitine/choline-binding protein OpuCC</fullName>
    </submittedName>
</protein>
<dbReference type="Gene3D" id="3.40.190.10">
    <property type="entry name" value="Periplasmic binding protein-like II"/>
    <property type="match status" value="1"/>
</dbReference>
<evidence type="ECO:0000313" key="3">
    <source>
        <dbReference type="EMBL" id="OFV70534.1"/>
    </source>
</evidence>
<dbReference type="EMBL" id="LKEU01000030">
    <property type="protein sequence ID" value="OFV70534.1"/>
    <property type="molecule type" value="Genomic_DNA"/>
</dbReference>
<dbReference type="PROSITE" id="PS51257">
    <property type="entry name" value="PROKAR_LIPOPROTEIN"/>
    <property type="match status" value="1"/>
</dbReference>
<accession>A0A1F2PHW5</accession>
<keyword evidence="1" id="KW-0732">Signal</keyword>
<reference evidence="3 4" key="1">
    <citation type="submission" date="2015-09" db="EMBL/GenBank/DDBJ databases">
        <title>Genome sequence of Acetobacterium wieringae DSM 1911.</title>
        <authorList>
            <person name="Poehlein A."/>
            <person name="Bengelsdorf F.R."/>
            <person name="Schiel-Bengelsdorf B."/>
            <person name="Duerre P."/>
            <person name="Daniel R."/>
        </authorList>
    </citation>
    <scope>NUCLEOTIDE SEQUENCE [LARGE SCALE GENOMIC DNA]</scope>
    <source>
        <strain evidence="3 4">DSM 1911</strain>
    </source>
</reference>
<dbReference type="SUPFAM" id="SSF53850">
    <property type="entry name" value="Periplasmic binding protein-like II"/>
    <property type="match status" value="1"/>
</dbReference>
<dbReference type="AlphaFoldDB" id="A0A1F2PHW5"/>
<dbReference type="Pfam" id="PF04069">
    <property type="entry name" value="OpuAC"/>
    <property type="match status" value="1"/>
</dbReference>
<evidence type="ECO:0000259" key="2">
    <source>
        <dbReference type="Pfam" id="PF04069"/>
    </source>
</evidence>
<dbReference type="Gene3D" id="3.40.190.120">
    <property type="entry name" value="Osmoprotection protein (prox), domain 2"/>
    <property type="match status" value="1"/>
</dbReference>
<dbReference type="InterPro" id="IPR007210">
    <property type="entry name" value="ABC_Gly_betaine_transp_sub-bd"/>
</dbReference>
<sequence>MKKWMGLVLLVMLVLLAAGCQNQEKKVVIASKPMAESYIIAEMMGQLIEANSDIKVEYKMGIGGGTSNIQPAMEASEIDIYPEYTGTGWLFVLKNELVTDPETLYEGVKSQYQEKYNFAWLDRYGFNDTYALAMDKSKADSMGINTFSDLAAQSNNLSLGAEYDFYEREDGYPGLVTAYGFNFKETKELDIGLKYKAIGEGQVDVINNFSTDGLLAEYDLKVLKDDKGFFPAYEAAPVIRQEILDKYPELKAILNQLGGKINDQEMQQMNYYVEKENRDAGDVAAEFLKAKGLL</sequence>